<dbReference type="GO" id="GO:0016740">
    <property type="term" value="F:transferase activity"/>
    <property type="evidence" value="ECO:0007669"/>
    <property type="project" value="UniProtKB-KW"/>
</dbReference>
<dbReference type="Proteomes" id="UP000318416">
    <property type="component" value="Unassembled WGS sequence"/>
</dbReference>
<evidence type="ECO:0000313" key="3">
    <source>
        <dbReference type="EMBL" id="TWE19584.1"/>
    </source>
</evidence>
<dbReference type="PANTHER" id="PTHR43842:SF2">
    <property type="entry name" value="PROPIONYL-COA CARBOXYLASE BETA CHAIN, MITOCHONDRIAL"/>
    <property type="match status" value="1"/>
</dbReference>
<dbReference type="InterPro" id="IPR051047">
    <property type="entry name" value="AccD/PCCB"/>
</dbReference>
<accession>A0A561EVE0</accession>
<evidence type="ECO:0000259" key="1">
    <source>
        <dbReference type="PROSITE" id="PS50980"/>
    </source>
</evidence>
<sequence length="546" mass="58959">MTLTQDLADVSVATTVVPRPAERPQALVPRADLHAAAAELHSLRERVRQGPSPAATEAQHAKGKLTARERIELLLDEGSFTEVEPFRRHRATGFGLEDRRPHTDGVVTGWGTVHGRTVFVFAHDFRIFGGALGEAHAQKIHKIMDMAIAAGAPLVSLNDGAGARIQEGVTALAGYGGIFQRNTKASGVIPQISVMLGPCAGGAAYSPALTDFIFMVRETSQMFITGPDVVQAVTGEKITHNGLGGADVHSGVSGVAAFVHDDERSCLEEVRYLLSLLPQNNRELPPAEPAADPADRRNDALLDLVPADPGRSYDMRAVIEEIVDDGEFLEVHESWATNVLCALARLDGKVVGVIANQPARFAGVLDIQASEKAARFVQTCDAFNIPLVTLVDVPGFLPGVDQEHGGIIRHGAKLLYAYCNATVPRIQLILRKAYGGAYIVMDSRSIGADLSFAWPTNEIAVMGAEGAANVIFRREIAASDDPEETRQLRVKEYREQLMHPYYAAERGLVDDVIDPAETRAVLIRSLAMLRAKRESLPARKHGNPPV</sequence>
<dbReference type="PANTHER" id="PTHR43842">
    <property type="entry name" value="PROPIONYL-COA CARBOXYLASE BETA CHAIN"/>
    <property type="match status" value="1"/>
</dbReference>
<dbReference type="InterPro" id="IPR029045">
    <property type="entry name" value="ClpP/crotonase-like_dom_sf"/>
</dbReference>
<dbReference type="InterPro" id="IPR011763">
    <property type="entry name" value="COA_CT_C"/>
</dbReference>
<keyword evidence="3" id="KW-0808">Transferase</keyword>
<dbReference type="GO" id="GO:0004658">
    <property type="term" value="F:propionyl-CoA carboxylase activity"/>
    <property type="evidence" value="ECO:0007669"/>
    <property type="project" value="TreeGrafter"/>
</dbReference>
<evidence type="ECO:0000313" key="4">
    <source>
        <dbReference type="Proteomes" id="UP000318416"/>
    </source>
</evidence>
<organism evidence="3 4">
    <name type="scientific">Kitasatospora atroaurantiaca</name>
    <dbReference type="NCBI Taxonomy" id="285545"/>
    <lineage>
        <taxon>Bacteria</taxon>
        <taxon>Bacillati</taxon>
        <taxon>Actinomycetota</taxon>
        <taxon>Actinomycetes</taxon>
        <taxon>Kitasatosporales</taxon>
        <taxon>Streptomycetaceae</taxon>
        <taxon>Kitasatospora</taxon>
    </lineage>
</organism>
<dbReference type="Pfam" id="PF01039">
    <property type="entry name" value="Carboxyl_trans"/>
    <property type="match status" value="1"/>
</dbReference>
<gene>
    <name evidence="3" type="ORF">FB465_4702</name>
</gene>
<dbReference type="AlphaFoldDB" id="A0A561EVE0"/>
<dbReference type="SUPFAM" id="SSF52096">
    <property type="entry name" value="ClpP/crotonase"/>
    <property type="match status" value="2"/>
</dbReference>
<dbReference type="OrthoDB" id="9803706at2"/>
<protein>
    <submittedName>
        <fullName evidence="3">Acetyl-CoA carboxylase carboxyltransferase component</fullName>
    </submittedName>
</protein>
<proteinExistence type="predicted"/>
<dbReference type="EMBL" id="VIVR01000001">
    <property type="protein sequence ID" value="TWE19584.1"/>
    <property type="molecule type" value="Genomic_DNA"/>
</dbReference>
<dbReference type="GO" id="GO:0009317">
    <property type="term" value="C:acetyl-CoA carboxylase complex"/>
    <property type="evidence" value="ECO:0007669"/>
    <property type="project" value="TreeGrafter"/>
</dbReference>
<dbReference type="InterPro" id="IPR034733">
    <property type="entry name" value="AcCoA_carboxyl_beta"/>
</dbReference>
<dbReference type="InterPro" id="IPR011762">
    <property type="entry name" value="COA_CT_N"/>
</dbReference>
<feature type="domain" description="CoA carboxyltransferase C-terminal" evidence="2">
    <location>
        <begin position="293"/>
        <end position="542"/>
    </location>
</feature>
<dbReference type="PROSITE" id="PS50980">
    <property type="entry name" value="COA_CT_NTER"/>
    <property type="match status" value="1"/>
</dbReference>
<evidence type="ECO:0000259" key="2">
    <source>
        <dbReference type="PROSITE" id="PS50989"/>
    </source>
</evidence>
<dbReference type="FunFam" id="3.90.226.10:FF:000016">
    <property type="entry name" value="Propionyl-CoA carboxylase, beta subunit"/>
    <property type="match status" value="1"/>
</dbReference>
<reference evidence="3 4" key="1">
    <citation type="submission" date="2019-06" db="EMBL/GenBank/DDBJ databases">
        <title>Sequencing the genomes of 1000 actinobacteria strains.</title>
        <authorList>
            <person name="Klenk H.-P."/>
        </authorList>
    </citation>
    <scope>NUCLEOTIDE SEQUENCE [LARGE SCALE GENOMIC DNA]</scope>
    <source>
        <strain evidence="3 4">DSM 41649</strain>
    </source>
</reference>
<dbReference type="RefSeq" id="WP_145793409.1">
    <property type="nucleotide sequence ID" value="NZ_VIVR01000001.1"/>
</dbReference>
<dbReference type="PROSITE" id="PS50989">
    <property type="entry name" value="COA_CT_CTER"/>
    <property type="match status" value="1"/>
</dbReference>
<name>A0A561EVE0_9ACTN</name>
<dbReference type="Gene3D" id="3.90.226.10">
    <property type="entry name" value="2-enoyl-CoA Hydratase, Chain A, domain 1"/>
    <property type="match status" value="2"/>
</dbReference>
<comment type="caution">
    <text evidence="3">The sequence shown here is derived from an EMBL/GenBank/DDBJ whole genome shotgun (WGS) entry which is preliminary data.</text>
</comment>
<keyword evidence="4" id="KW-1185">Reference proteome</keyword>
<feature type="domain" description="CoA carboxyltransferase N-terminal" evidence="1">
    <location>
        <begin position="33"/>
        <end position="289"/>
    </location>
</feature>